<dbReference type="AlphaFoldDB" id="A0A919NAX7"/>
<dbReference type="Proteomes" id="UP000629619">
    <property type="component" value="Unassembled WGS sequence"/>
</dbReference>
<accession>A0A919NAX7</accession>
<sequence length="121" mass="12826">MVLAHALHLDVADQDQFLVVRLEGGGENLGRIHPQAGEELSIRAGDPGGGPLQAVPVRVLTDRDEDLPDRFLDPPEVDGLLDRGPGELAVDQTGGEVIEFVVRADQLLPSTVPFAFGPTAS</sequence>
<name>A0A919NAX7_9ACTN</name>
<proteinExistence type="predicted"/>
<keyword evidence="2" id="KW-1185">Reference proteome</keyword>
<evidence type="ECO:0000313" key="2">
    <source>
        <dbReference type="Proteomes" id="UP000629619"/>
    </source>
</evidence>
<evidence type="ECO:0000313" key="1">
    <source>
        <dbReference type="EMBL" id="GIF07753.1"/>
    </source>
</evidence>
<reference evidence="1" key="1">
    <citation type="submission" date="2021-01" db="EMBL/GenBank/DDBJ databases">
        <title>Whole genome shotgun sequence of Actinoplanes siamensis NBRC 109076.</title>
        <authorList>
            <person name="Komaki H."/>
            <person name="Tamura T."/>
        </authorList>
    </citation>
    <scope>NUCLEOTIDE SEQUENCE</scope>
    <source>
        <strain evidence="1">NBRC 109076</strain>
    </source>
</reference>
<dbReference type="EMBL" id="BOMW01000053">
    <property type="protein sequence ID" value="GIF07753.1"/>
    <property type="molecule type" value="Genomic_DNA"/>
</dbReference>
<organism evidence="1 2">
    <name type="scientific">Actinoplanes siamensis</name>
    <dbReference type="NCBI Taxonomy" id="1223317"/>
    <lineage>
        <taxon>Bacteria</taxon>
        <taxon>Bacillati</taxon>
        <taxon>Actinomycetota</taxon>
        <taxon>Actinomycetes</taxon>
        <taxon>Micromonosporales</taxon>
        <taxon>Micromonosporaceae</taxon>
        <taxon>Actinoplanes</taxon>
    </lineage>
</organism>
<comment type="caution">
    <text evidence="1">The sequence shown here is derived from an EMBL/GenBank/DDBJ whole genome shotgun (WGS) entry which is preliminary data.</text>
</comment>
<gene>
    <name evidence="1" type="ORF">Asi03nite_52910</name>
</gene>
<protein>
    <submittedName>
        <fullName evidence="1">Uncharacterized protein</fullName>
    </submittedName>
</protein>